<comment type="similarity">
    <text evidence="1 4">Belongs to the SNAP family.</text>
</comment>
<comment type="function">
    <text evidence="4">Required for vesicular transport between the endoplasmic reticulum and the Golgi apparatus.</text>
</comment>
<dbReference type="GO" id="GO:0035494">
    <property type="term" value="P:SNARE complex disassembly"/>
    <property type="evidence" value="ECO:0007669"/>
    <property type="project" value="TreeGrafter"/>
</dbReference>
<dbReference type="eggNOG" id="KOG1586">
    <property type="taxonomic scope" value="Eukaryota"/>
</dbReference>
<organism evidence="6">
    <name type="scientific">Chlorella variabilis</name>
    <name type="common">Green alga</name>
    <dbReference type="NCBI Taxonomy" id="554065"/>
    <lineage>
        <taxon>Eukaryota</taxon>
        <taxon>Viridiplantae</taxon>
        <taxon>Chlorophyta</taxon>
        <taxon>core chlorophytes</taxon>
        <taxon>Trebouxiophyceae</taxon>
        <taxon>Chlorellales</taxon>
        <taxon>Chlorellaceae</taxon>
        <taxon>Chlorella clade</taxon>
        <taxon>Chlorella</taxon>
    </lineage>
</organism>
<dbReference type="AlphaFoldDB" id="E1ZKQ8"/>
<evidence type="ECO:0008006" key="7">
    <source>
        <dbReference type="Google" id="ProtNLM"/>
    </source>
</evidence>
<evidence type="ECO:0000256" key="3">
    <source>
        <dbReference type="ARBA" id="ARBA00022927"/>
    </source>
</evidence>
<dbReference type="GO" id="GO:0005774">
    <property type="term" value="C:vacuolar membrane"/>
    <property type="evidence" value="ECO:0007669"/>
    <property type="project" value="TreeGrafter"/>
</dbReference>
<evidence type="ECO:0000313" key="6">
    <source>
        <dbReference type="Proteomes" id="UP000008141"/>
    </source>
</evidence>
<keyword evidence="4" id="KW-0931">ER-Golgi transport</keyword>
<dbReference type="Pfam" id="PF14938">
    <property type="entry name" value="SNAP"/>
    <property type="match status" value="1"/>
</dbReference>
<dbReference type="FunCoup" id="E1ZKQ8">
    <property type="interactions" value="1969"/>
</dbReference>
<dbReference type="CDD" id="cd15832">
    <property type="entry name" value="SNAP"/>
    <property type="match status" value="1"/>
</dbReference>
<keyword evidence="3 4" id="KW-0653">Protein transport</keyword>
<dbReference type="GeneID" id="17352958"/>
<dbReference type="STRING" id="554065.E1ZKQ8"/>
<evidence type="ECO:0000313" key="5">
    <source>
        <dbReference type="EMBL" id="EFN53423.1"/>
    </source>
</evidence>
<name>E1ZKQ8_CHLVA</name>
<evidence type="ECO:0000256" key="2">
    <source>
        <dbReference type="ARBA" id="ARBA00022448"/>
    </source>
</evidence>
<evidence type="ECO:0000256" key="1">
    <source>
        <dbReference type="ARBA" id="ARBA00010050"/>
    </source>
</evidence>
<gene>
    <name evidence="5" type="ORF">CHLNCDRAFT_53692</name>
</gene>
<dbReference type="InterPro" id="IPR011990">
    <property type="entry name" value="TPR-like_helical_dom_sf"/>
</dbReference>
<evidence type="ECO:0000256" key="4">
    <source>
        <dbReference type="RuleBase" id="RU367013"/>
    </source>
</evidence>
<dbReference type="PANTHER" id="PTHR13768">
    <property type="entry name" value="SOLUBLE NSF ATTACHMENT PROTEIN SNAP"/>
    <property type="match status" value="1"/>
</dbReference>
<dbReference type="GO" id="GO:0031201">
    <property type="term" value="C:SNARE complex"/>
    <property type="evidence" value="ECO:0007669"/>
    <property type="project" value="TreeGrafter"/>
</dbReference>
<dbReference type="GO" id="GO:0006886">
    <property type="term" value="P:intracellular protein transport"/>
    <property type="evidence" value="ECO:0007669"/>
    <property type="project" value="UniProtKB-UniRule"/>
</dbReference>
<dbReference type="GO" id="GO:0005483">
    <property type="term" value="F:soluble NSF attachment protein activity"/>
    <property type="evidence" value="ECO:0007669"/>
    <property type="project" value="TreeGrafter"/>
</dbReference>
<accession>E1ZKQ8</accession>
<keyword evidence="4" id="KW-0472">Membrane</keyword>
<keyword evidence="6" id="KW-1185">Reference proteome</keyword>
<dbReference type="RefSeq" id="XP_005845525.1">
    <property type="nucleotide sequence ID" value="XM_005845463.1"/>
</dbReference>
<dbReference type="GO" id="GO:0019905">
    <property type="term" value="F:syntaxin binding"/>
    <property type="evidence" value="ECO:0007669"/>
    <property type="project" value="TreeGrafter"/>
</dbReference>
<dbReference type="InterPro" id="IPR000744">
    <property type="entry name" value="NSF_attach"/>
</dbReference>
<dbReference type="OrthoDB" id="9984275at2759"/>
<keyword evidence="2 4" id="KW-0813">Transport</keyword>
<dbReference type="PANTHER" id="PTHR13768:SF8">
    <property type="entry name" value="ALPHA-SOLUBLE NSF ATTACHMENT PROTEIN"/>
    <property type="match status" value="1"/>
</dbReference>
<dbReference type="InParanoid" id="E1ZKQ8"/>
<dbReference type="KEGG" id="cvr:CHLNCDRAFT_53692"/>
<dbReference type="PRINTS" id="PR00448">
    <property type="entry name" value="NSFATTACHMNT"/>
</dbReference>
<sequence length="234" mass="26222">MKLAEVHIKLESRHDAATSWVEAAKAFLKSDQRRAVSCLQQAVSLYTDMGRLGMAARQLREIAEVLEKEGNKEECIMFYEQAADLFHTENSMAEANKCNLKIAQYAAELERYPQAVAIYEDVARACVENNLLKYSAKGHLLNAGICLLCSADVATVRGALERYCDTDINFDNSREHTFLAALADALDEGDVEAFTTAVADYDSLTRLDAWKTTLLVRVKRKITSRDEVEEEDLT</sequence>
<comment type="subcellular location">
    <subcellularLocation>
        <location evidence="4">Membrane</location>
        <topology evidence="4">Peripheral membrane protein</topology>
    </subcellularLocation>
</comment>
<dbReference type="EMBL" id="GL433851">
    <property type="protein sequence ID" value="EFN53423.1"/>
    <property type="molecule type" value="Genomic_DNA"/>
</dbReference>
<dbReference type="Gene3D" id="1.25.40.10">
    <property type="entry name" value="Tetratricopeptide repeat domain"/>
    <property type="match status" value="1"/>
</dbReference>
<dbReference type="Proteomes" id="UP000008141">
    <property type="component" value="Unassembled WGS sequence"/>
</dbReference>
<dbReference type="OMA" id="TEIRACK"/>
<dbReference type="SUPFAM" id="SSF48452">
    <property type="entry name" value="TPR-like"/>
    <property type="match status" value="1"/>
</dbReference>
<reference evidence="5 6" key="1">
    <citation type="journal article" date="2010" name="Plant Cell">
        <title>The Chlorella variabilis NC64A genome reveals adaptation to photosymbiosis, coevolution with viruses, and cryptic sex.</title>
        <authorList>
            <person name="Blanc G."/>
            <person name="Duncan G."/>
            <person name="Agarkova I."/>
            <person name="Borodovsky M."/>
            <person name="Gurnon J."/>
            <person name="Kuo A."/>
            <person name="Lindquist E."/>
            <person name="Lucas S."/>
            <person name="Pangilinan J."/>
            <person name="Polle J."/>
            <person name="Salamov A."/>
            <person name="Terry A."/>
            <person name="Yamada T."/>
            <person name="Dunigan D.D."/>
            <person name="Grigoriev I.V."/>
            <person name="Claverie J.M."/>
            <person name="Van Etten J.L."/>
        </authorList>
    </citation>
    <scope>NUCLEOTIDE SEQUENCE [LARGE SCALE GENOMIC DNA]</scope>
    <source>
        <strain evidence="5 6">NC64A</strain>
    </source>
</reference>
<proteinExistence type="inferred from homology"/>
<protein>
    <recommendedName>
        <fullName evidence="7">Alpha-soluble NSF attachment protein</fullName>
    </recommendedName>
</protein>